<dbReference type="RefSeq" id="WP_125446336.1">
    <property type="nucleotide sequence ID" value="NZ_RJPT01000002.1"/>
</dbReference>
<dbReference type="EMBL" id="RJPT01000002">
    <property type="protein sequence ID" value="RSJ83031.1"/>
    <property type="molecule type" value="Genomic_DNA"/>
</dbReference>
<name>A0A428GP26_STRCR</name>
<keyword evidence="1" id="KW-0472">Membrane</keyword>
<organism evidence="2 3">
    <name type="scientific">Streptococcus cristatus</name>
    <dbReference type="NCBI Taxonomy" id="45634"/>
    <lineage>
        <taxon>Bacteria</taxon>
        <taxon>Bacillati</taxon>
        <taxon>Bacillota</taxon>
        <taxon>Bacilli</taxon>
        <taxon>Lactobacillales</taxon>
        <taxon>Streptococcaceae</taxon>
        <taxon>Streptococcus</taxon>
    </lineage>
</organism>
<keyword evidence="1" id="KW-1133">Transmembrane helix</keyword>
<gene>
    <name evidence="2" type="ORF">D8791_03600</name>
</gene>
<reference evidence="2 3" key="1">
    <citation type="submission" date="2018-11" db="EMBL/GenBank/DDBJ databases">
        <title>Species Designations Belie Phenotypic and Genotypic Heterogeneity in Oral Streptococci.</title>
        <authorList>
            <person name="Velsko I."/>
        </authorList>
    </citation>
    <scope>NUCLEOTIDE SEQUENCE [LARGE SCALE GENOMIC DNA]</scope>
    <source>
        <strain evidence="2 3">BCC41</strain>
    </source>
</reference>
<evidence type="ECO:0000256" key="1">
    <source>
        <dbReference type="SAM" id="Phobius"/>
    </source>
</evidence>
<keyword evidence="1" id="KW-0812">Transmembrane</keyword>
<dbReference type="AlphaFoldDB" id="A0A428GP26"/>
<sequence>MEKIKLLFKNHWKILLFELVFIVLYVGFSICIDRHLIQNVTILSIIFSAEFFVAMIVGVAAVYSWMHHKKISDLEIKDAKYNSDLHLLQNIDELLEVYRNKGEERAIGGELRSFLKELDKEYRKGSDSESRDRFLDIYYRFLSDKVSPNPESRINISAIKTKLSTELNVNKKNIRYSKNYENDAKRDNLKWTTWFTIEKNTIDNLKNEDRQIFITSVNGEYIKFQILGKDLKAIIKERSPREQKRGDENVEVYDFFFGGDSKGKFFEGRPKINLQKYNIKKL</sequence>
<evidence type="ECO:0000313" key="2">
    <source>
        <dbReference type="EMBL" id="RSJ83031.1"/>
    </source>
</evidence>
<proteinExistence type="predicted"/>
<comment type="caution">
    <text evidence="2">The sequence shown here is derived from an EMBL/GenBank/DDBJ whole genome shotgun (WGS) entry which is preliminary data.</text>
</comment>
<protein>
    <submittedName>
        <fullName evidence="2">Uncharacterized protein</fullName>
    </submittedName>
</protein>
<evidence type="ECO:0000313" key="3">
    <source>
        <dbReference type="Proteomes" id="UP000272635"/>
    </source>
</evidence>
<feature type="transmembrane region" description="Helical" evidence="1">
    <location>
        <begin position="42"/>
        <end position="66"/>
    </location>
</feature>
<feature type="transmembrane region" description="Helical" evidence="1">
    <location>
        <begin position="12"/>
        <end position="30"/>
    </location>
</feature>
<dbReference type="Proteomes" id="UP000272635">
    <property type="component" value="Unassembled WGS sequence"/>
</dbReference>
<accession>A0A428GP26</accession>